<proteinExistence type="predicted"/>
<accession>A0A8A1LH25</accession>
<gene>
    <name evidence="1" type="primary">HOP1</name>
    <name evidence="1" type="ORF">I7I53_06306</name>
</gene>
<evidence type="ECO:0000313" key="1">
    <source>
        <dbReference type="EMBL" id="QSS51077.1"/>
    </source>
</evidence>
<sequence length="117" mass="13491">MRSEVHGRHSGRAWILQNRYNLRAILSPRPRRRCKRRCRLRSRSKSAVSWAPNWALGLPVVPMGRIRGAKVSTVYRRRPVQLSGCGMGMTLAVITATAREWSWAARRRRTVITVARE</sequence>
<dbReference type="VEuPathDB" id="FungiDB:I7I53_06306"/>
<name>A0A8A1LH25_AJEC8</name>
<reference evidence="1" key="1">
    <citation type="submission" date="2021-01" db="EMBL/GenBank/DDBJ databases">
        <title>Chromosome-level genome assembly of a human fungal pathogen reveals clustering of transcriptionally co-regulated genes.</title>
        <authorList>
            <person name="Voorhies M."/>
            <person name="Cohen S."/>
            <person name="Shea T.P."/>
            <person name="Petrus S."/>
            <person name="Munoz J.F."/>
            <person name="Poplawski S."/>
            <person name="Goldman W.E."/>
            <person name="Michael T."/>
            <person name="Cuomo C.A."/>
            <person name="Sil A."/>
            <person name="Beyhan S."/>
        </authorList>
    </citation>
    <scope>NUCLEOTIDE SEQUENCE</scope>
    <source>
        <strain evidence="1">H88</strain>
    </source>
</reference>
<dbReference type="Proteomes" id="UP000663419">
    <property type="component" value="Chromosome 2"/>
</dbReference>
<evidence type="ECO:0000313" key="2">
    <source>
        <dbReference type="Proteomes" id="UP000663419"/>
    </source>
</evidence>
<organism evidence="1 2">
    <name type="scientific">Ajellomyces capsulatus (strain H88)</name>
    <name type="common">Darling's disease fungus</name>
    <name type="synonym">Histoplasma capsulatum</name>
    <dbReference type="NCBI Taxonomy" id="544711"/>
    <lineage>
        <taxon>Eukaryota</taxon>
        <taxon>Fungi</taxon>
        <taxon>Dikarya</taxon>
        <taxon>Ascomycota</taxon>
        <taxon>Pezizomycotina</taxon>
        <taxon>Eurotiomycetes</taxon>
        <taxon>Eurotiomycetidae</taxon>
        <taxon>Onygenales</taxon>
        <taxon>Ajellomycetaceae</taxon>
        <taxon>Histoplasma</taxon>
    </lineage>
</organism>
<dbReference type="AlphaFoldDB" id="A0A8A1LH25"/>
<dbReference type="EMBL" id="CP069103">
    <property type="protein sequence ID" value="QSS51077.1"/>
    <property type="molecule type" value="Genomic_DNA"/>
</dbReference>
<protein>
    <submittedName>
        <fullName evidence="1">Meiosis specific protein Hop1</fullName>
    </submittedName>
</protein>